<comment type="similarity">
    <text evidence="8">Belongs to the TsuA/YedE (TC 9.B.102) family.</text>
</comment>
<dbReference type="GO" id="GO:0005886">
    <property type="term" value="C:plasma membrane"/>
    <property type="evidence" value="ECO:0007669"/>
    <property type="project" value="UniProtKB-SubCell"/>
</dbReference>
<keyword evidence="11" id="KW-1185">Reference proteome</keyword>
<feature type="transmembrane region" description="Helical" evidence="9">
    <location>
        <begin position="362"/>
        <end position="387"/>
    </location>
</feature>
<evidence type="ECO:0000256" key="6">
    <source>
        <dbReference type="ARBA" id="ARBA00022989"/>
    </source>
</evidence>
<accession>A0A1T4LMX3</accession>
<keyword evidence="3" id="KW-1003">Cell membrane</keyword>
<feature type="transmembrane region" description="Helical" evidence="9">
    <location>
        <begin position="70"/>
        <end position="92"/>
    </location>
</feature>
<gene>
    <name evidence="10" type="ORF">SAMN02746011_01147</name>
</gene>
<evidence type="ECO:0000256" key="8">
    <source>
        <dbReference type="ARBA" id="ARBA00035655"/>
    </source>
</evidence>
<evidence type="ECO:0000256" key="7">
    <source>
        <dbReference type="ARBA" id="ARBA00023136"/>
    </source>
</evidence>
<keyword evidence="4" id="KW-0997">Cell inner membrane</keyword>
<feature type="transmembrane region" description="Helical" evidence="9">
    <location>
        <begin position="156"/>
        <end position="173"/>
    </location>
</feature>
<proteinExistence type="inferred from homology"/>
<keyword evidence="5 9" id="KW-0812">Transmembrane</keyword>
<feature type="transmembrane region" description="Helical" evidence="9">
    <location>
        <begin position="32"/>
        <end position="49"/>
    </location>
</feature>
<feature type="transmembrane region" description="Helical" evidence="9">
    <location>
        <begin position="193"/>
        <end position="213"/>
    </location>
</feature>
<evidence type="ECO:0000313" key="10">
    <source>
        <dbReference type="EMBL" id="SJZ55976.1"/>
    </source>
</evidence>
<evidence type="ECO:0000256" key="3">
    <source>
        <dbReference type="ARBA" id="ARBA00022475"/>
    </source>
</evidence>
<feature type="transmembrane region" description="Helical" evidence="9">
    <location>
        <begin position="7"/>
        <end position="26"/>
    </location>
</feature>
<feature type="transmembrane region" description="Helical" evidence="9">
    <location>
        <begin position="265"/>
        <end position="287"/>
    </location>
</feature>
<dbReference type="EMBL" id="FUWO01000008">
    <property type="protein sequence ID" value="SJZ55976.1"/>
    <property type="molecule type" value="Genomic_DNA"/>
</dbReference>
<evidence type="ECO:0000313" key="11">
    <source>
        <dbReference type="Proteomes" id="UP000189941"/>
    </source>
</evidence>
<protein>
    <submittedName>
        <fullName evidence="10">Uncharacterized protein</fullName>
    </submittedName>
</protein>
<keyword evidence="2" id="KW-0813">Transport</keyword>
<sequence length="432" mass="46971">MSGKIKWSQTIAGIILLLGLIILGIYLGGQKANLPIQLFAGVVLGYTLTRSRFGFAGGIKRIYMRGEGSLTKALIVLVGITAIIFMGIQWQAASNGAVPQYLATDGQAFIPGTQNVYFTNIATIVGGVIFGIGMMLAGGCGSGTLADFGEGQGRSLIAFIFFVLSAAPGHWARKVIDRTFIGKLGVQLHLPQVFGYFGALLVTFIGLGVIWWYTVQIENKRKAQGFYKDPQGDWEEFEHPLMLDGSEKFFSYETYHKFFIERWNFMLGALVLALGAIFVMVTMGKAWGVSTPLVTLDVAVLQKLGFSFSEENFGSHLEKVEKGLLMDGGTVRNIGLFFGCTISFLLANRFKIDFDFSLKDALLYALGGLMLGFGSRFALGCNIGAMYSAISNFSLSGWVFLVAMSVGGLMGLKYFQGKINIIPIPDHLSKGE</sequence>
<evidence type="ECO:0000256" key="1">
    <source>
        <dbReference type="ARBA" id="ARBA00004429"/>
    </source>
</evidence>
<reference evidence="11" key="1">
    <citation type="submission" date="2017-02" db="EMBL/GenBank/DDBJ databases">
        <authorList>
            <person name="Varghese N."/>
            <person name="Submissions S."/>
        </authorList>
    </citation>
    <scope>NUCLEOTIDE SEQUENCE [LARGE SCALE GENOMIC DNA]</scope>
    <source>
        <strain evidence="11">DSM 15739</strain>
    </source>
</reference>
<feature type="transmembrane region" description="Helical" evidence="9">
    <location>
        <begin position="121"/>
        <end position="144"/>
    </location>
</feature>
<name>A0A1T4LMX3_9LACT</name>
<evidence type="ECO:0000256" key="4">
    <source>
        <dbReference type="ARBA" id="ARBA00022519"/>
    </source>
</evidence>
<comment type="subcellular location">
    <subcellularLocation>
        <location evidence="1">Cell inner membrane</location>
        <topology evidence="1">Multi-pass membrane protein</topology>
    </subcellularLocation>
</comment>
<feature type="transmembrane region" description="Helical" evidence="9">
    <location>
        <begin position="393"/>
        <end position="412"/>
    </location>
</feature>
<dbReference type="STRING" id="1121925.SAMN02746011_01147"/>
<dbReference type="AlphaFoldDB" id="A0A1T4LMX3"/>
<keyword evidence="6 9" id="KW-1133">Transmembrane helix</keyword>
<dbReference type="Proteomes" id="UP000189941">
    <property type="component" value="Unassembled WGS sequence"/>
</dbReference>
<dbReference type="InterPro" id="IPR007272">
    <property type="entry name" value="Sulf_transp_TsuA/YedE"/>
</dbReference>
<dbReference type="PANTHER" id="PTHR30574:SF1">
    <property type="entry name" value="SULPHUR TRANSPORT DOMAIN-CONTAINING PROTEIN"/>
    <property type="match status" value="1"/>
</dbReference>
<dbReference type="Pfam" id="PF04143">
    <property type="entry name" value="Sulf_transp"/>
    <property type="match status" value="1"/>
</dbReference>
<keyword evidence="7 9" id="KW-0472">Membrane</keyword>
<evidence type="ECO:0000256" key="9">
    <source>
        <dbReference type="SAM" id="Phobius"/>
    </source>
</evidence>
<dbReference type="OrthoDB" id="9794165at2"/>
<feature type="transmembrane region" description="Helical" evidence="9">
    <location>
        <begin position="331"/>
        <end position="350"/>
    </location>
</feature>
<organism evidence="10 11">
    <name type="scientific">Globicatella sulfidifaciens DSM 15739</name>
    <dbReference type="NCBI Taxonomy" id="1121925"/>
    <lineage>
        <taxon>Bacteria</taxon>
        <taxon>Bacillati</taxon>
        <taxon>Bacillota</taxon>
        <taxon>Bacilli</taxon>
        <taxon>Lactobacillales</taxon>
        <taxon>Aerococcaceae</taxon>
        <taxon>Globicatella</taxon>
    </lineage>
</organism>
<dbReference type="RefSeq" id="WP_078755898.1">
    <property type="nucleotide sequence ID" value="NZ_FUWO01000008.1"/>
</dbReference>
<dbReference type="PANTHER" id="PTHR30574">
    <property type="entry name" value="INNER MEMBRANE PROTEIN YEDE"/>
    <property type="match status" value="1"/>
</dbReference>
<evidence type="ECO:0000256" key="5">
    <source>
        <dbReference type="ARBA" id="ARBA00022692"/>
    </source>
</evidence>
<evidence type="ECO:0000256" key="2">
    <source>
        <dbReference type="ARBA" id="ARBA00022448"/>
    </source>
</evidence>